<evidence type="ECO:0000313" key="3">
    <source>
        <dbReference type="Proteomes" id="UP000011723"/>
    </source>
</evidence>
<feature type="compositionally biased region" description="Basic and acidic residues" evidence="1">
    <location>
        <begin position="226"/>
        <end position="242"/>
    </location>
</feature>
<keyword evidence="3" id="KW-1185">Reference proteome</keyword>
<reference evidence="2 3" key="1">
    <citation type="journal article" date="2012" name="Stand. Genomic Sci.">
        <title>Genome sequence of the halotolerant bacterium Corynebacterium halotolerans type strain YIM 70093(T) (= DSM 44683(T)).</title>
        <authorList>
            <person name="Ruckert C."/>
            <person name="Albersmeier A."/>
            <person name="Al-Dilaimi A."/>
            <person name="Niehaus K."/>
            <person name="Szczepanowski R."/>
            <person name="Kalinowski J."/>
        </authorList>
    </citation>
    <scope>NUCLEOTIDE SEQUENCE [LARGE SCALE GENOMIC DNA]</scope>
    <source>
        <strain evidence="2">YIM 70093</strain>
    </source>
</reference>
<evidence type="ECO:0000313" key="2">
    <source>
        <dbReference type="EMBL" id="AGF72596.1"/>
    </source>
</evidence>
<dbReference type="eggNOG" id="COG1121">
    <property type="taxonomic scope" value="Bacteria"/>
</dbReference>
<accession>M1P7H4</accession>
<proteinExistence type="predicted"/>
<protein>
    <recommendedName>
        <fullName evidence="4">ABC transporter ATP-binding protein</fullName>
    </recommendedName>
</protein>
<dbReference type="HOGENOM" id="CLU_000604_29_1_11"/>
<dbReference type="AlphaFoldDB" id="M1P7H4"/>
<dbReference type="Proteomes" id="UP000011723">
    <property type="component" value="Chromosome"/>
</dbReference>
<sequence>MTSASPHGHRLVAQHLELGDDQPFDLSLPATGLTLVQTRRESRSTTLALTLAGRMRVKGGTVTLHDAAGTTVADTPRHRTRRVALAGVPEIDGLERLVPVRTVVREQLAWTGSWFARTPRDMGDTDFSAWAGLLGLTVEPGDKVGDLPPAQRLRLRIMLALLARPRAGLLLIDDIDQLRSLADRRDLLRDLRQVAQRLPVTVFSSNPDLDGLADTVVDLTGPTPERPGRETGDHHAHVKEGE</sequence>
<dbReference type="KEGG" id="chn:A605_07970"/>
<dbReference type="RefSeq" id="WP_015401015.1">
    <property type="nucleotide sequence ID" value="NC_020302.1"/>
</dbReference>
<dbReference type="PATRIC" id="fig|1121362.3.peg.1610"/>
<evidence type="ECO:0008006" key="4">
    <source>
        <dbReference type="Google" id="ProtNLM"/>
    </source>
</evidence>
<feature type="region of interest" description="Disordered" evidence="1">
    <location>
        <begin position="220"/>
        <end position="242"/>
    </location>
</feature>
<name>M1P7H4_9CORY</name>
<organism evidence="2 3">
    <name type="scientific">Corynebacterium halotolerans YIM 70093 = DSM 44683</name>
    <dbReference type="NCBI Taxonomy" id="1121362"/>
    <lineage>
        <taxon>Bacteria</taxon>
        <taxon>Bacillati</taxon>
        <taxon>Actinomycetota</taxon>
        <taxon>Actinomycetes</taxon>
        <taxon>Mycobacteriales</taxon>
        <taxon>Corynebacteriaceae</taxon>
        <taxon>Corynebacterium</taxon>
    </lineage>
</organism>
<dbReference type="SUPFAM" id="SSF52540">
    <property type="entry name" value="P-loop containing nucleoside triphosphate hydrolases"/>
    <property type="match status" value="1"/>
</dbReference>
<evidence type="ECO:0000256" key="1">
    <source>
        <dbReference type="SAM" id="MobiDB-lite"/>
    </source>
</evidence>
<dbReference type="Gene3D" id="3.40.50.300">
    <property type="entry name" value="P-loop containing nucleotide triphosphate hydrolases"/>
    <property type="match status" value="1"/>
</dbReference>
<dbReference type="InterPro" id="IPR027417">
    <property type="entry name" value="P-loop_NTPase"/>
</dbReference>
<gene>
    <name evidence="2" type="ORF">A605_07970</name>
</gene>
<dbReference type="STRING" id="1121362.A605_07970"/>
<dbReference type="EMBL" id="CP003697">
    <property type="protein sequence ID" value="AGF72596.1"/>
    <property type="molecule type" value="Genomic_DNA"/>
</dbReference>